<accession>D2GVC4</accession>
<organism evidence="1">
    <name type="scientific">Ailuropoda melanoleuca</name>
    <name type="common">Giant panda</name>
    <dbReference type="NCBI Taxonomy" id="9646"/>
    <lineage>
        <taxon>Eukaryota</taxon>
        <taxon>Metazoa</taxon>
        <taxon>Chordata</taxon>
        <taxon>Craniata</taxon>
        <taxon>Vertebrata</taxon>
        <taxon>Euteleostomi</taxon>
        <taxon>Mammalia</taxon>
        <taxon>Eutheria</taxon>
        <taxon>Laurasiatheria</taxon>
        <taxon>Carnivora</taxon>
        <taxon>Caniformia</taxon>
        <taxon>Ursidae</taxon>
        <taxon>Ailuropoda</taxon>
    </lineage>
</organism>
<evidence type="ECO:0000313" key="1">
    <source>
        <dbReference type="EMBL" id="EFB25130.1"/>
    </source>
</evidence>
<dbReference type="InParanoid" id="D2GVC4"/>
<sequence length="443" mass="49839">MRSLLRTAAGSSAAQATALGSADDAWEAPDRLRKVVRCPVHGLRSWQRRHGGAVGCMLQSLWKIPLTGEEKHLDGALRQIMELIQRVTKQWGGRKIMSLKILIDLECSFTLVDDIYSYQSLLVYLTRRTVTDLLICVMEIPAGLSGHLRRVCLHTCLLTPKEDELSTNLEAVLQWNDTENDYNPHVQTVLRTLLPARTHQDAELPSVLSVVLTSNLKGQKAGGTWRQGKGSPSTLRVSRFTVVYFFELTPLKNIKMQTGECLHDETGSESVLRQGDTRVRKLTTGGRTHVPRTCPFHVESLCFPRRAKNPKKKLPLLPGLCIPRLTKLSGIPDLIIRQRHESIKVLTPAHPKCCRLQSHSPCKAHPSPVKPFLISQKEIIFQALSTYGVRLMTYHILPWVFAHTLEMQSWATRGAVVEFAWMPPLKRRIEGARDGKVSVDNLK</sequence>
<protein>
    <submittedName>
        <fullName evidence="1">Uncharacterized protein</fullName>
    </submittedName>
</protein>
<dbReference type="AlphaFoldDB" id="D2GVC4"/>
<dbReference type="EMBL" id="GL192349">
    <property type="protein sequence ID" value="EFB25130.1"/>
    <property type="molecule type" value="Genomic_DNA"/>
</dbReference>
<reference evidence="1" key="1">
    <citation type="journal article" date="2010" name="Nature">
        <title>The sequence and de novo assembly of the giant panda genome.</title>
        <authorList>
            <person name="Li R."/>
            <person name="Fan W."/>
            <person name="Tian G."/>
            <person name="Zhu H."/>
            <person name="He L."/>
            <person name="Cai J."/>
            <person name="Huang Q."/>
            <person name="Cai Q."/>
            <person name="Li B."/>
            <person name="Bai Y."/>
            <person name="Zhang Z."/>
            <person name="Zhang Y."/>
            <person name="Wang W."/>
            <person name="Li J."/>
            <person name="Wei F."/>
            <person name="Li H."/>
            <person name="Jian M."/>
            <person name="Li J."/>
            <person name="Zhang Z."/>
            <person name="Nielsen R."/>
            <person name="Li D."/>
            <person name="Gu W."/>
            <person name="Yang Z."/>
            <person name="Xuan Z."/>
            <person name="Ryder O.A."/>
            <person name="Leung F.C."/>
            <person name="Zhou Y."/>
            <person name="Cao J."/>
            <person name="Sun X."/>
            <person name="Fu Y."/>
            <person name="Fang X."/>
            <person name="Guo X."/>
            <person name="Wang B."/>
            <person name="Hou R."/>
            <person name="Shen F."/>
            <person name="Mu B."/>
            <person name="Ni P."/>
            <person name="Lin R."/>
            <person name="Qian W."/>
            <person name="Wang G."/>
            <person name="Yu C."/>
            <person name="Nie W."/>
            <person name="Wang J."/>
            <person name="Wu Z."/>
            <person name="Liang H."/>
            <person name="Min J."/>
            <person name="Wu Q."/>
            <person name="Cheng S."/>
            <person name="Ruan J."/>
            <person name="Wang M."/>
            <person name="Shi Z."/>
            <person name="Wen M."/>
            <person name="Liu B."/>
            <person name="Ren X."/>
            <person name="Zheng H."/>
            <person name="Dong D."/>
            <person name="Cook K."/>
            <person name="Shan G."/>
            <person name="Zhang H."/>
            <person name="Kosiol C."/>
            <person name="Xie X."/>
            <person name="Lu Z."/>
            <person name="Zheng H."/>
            <person name="Li Y."/>
            <person name="Steiner C.C."/>
            <person name="Lam T.T."/>
            <person name="Lin S."/>
            <person name="Zhang Q."/>
            <person name="Li G."/>
            <person name="Tian J."/>
            <person name="Gong T."/>
            <person name="Liu H."/>
            <person name="Zhang D."/>
            <person name="Fang L."/>
            <person name="Ye C."/>
            <person name="Zhang J."/>
            <person name="Hu W."/>
            <person name="Xu A."/>
            <person name="Ren Y."/>
            <person name="Zhang G."/>
            <person name="Bruford M.W."/>
            <person name="Li Q."/>
            <person name="Ma L."/>
            <person name="Guo Y."/>
            <person name="An N."/>
            <person name="Hu Y."/>
            <person name="Zheng Y."/>
            <person name="Shi Y."/>
            <person name="Li Z."/>
            <person name="Liu Q."/>
            <person name="Chen Y."/>
            <person name="Zhao J."/>
            <person name="Qu N."/>
            <person name="Zhao S."/>
            <person name="Tian F."/>
            <person name="Wang X."/>
            <person name="Wang H."/>
            <person name="Xu L."/>
            <person name="Liu X."/>
            <person name="Vinar T."/>
            <person name="Wang Y."/>
            <person name="Lam T.W."/>
            <person name="Yiu S.M."/>
            <person name="Liu S."/>
            <person name="Zhang H."/>
            <person name="Li D."/>
            <person name="Huang Y."/>
            <person name="Wang X."/>
            <person name="Yang G."/>
            <person name="Jiang Z."/>
            <person name="Wang J."/>
            <person name="Qin N."/>
            <person name="Li L."/>
            <person name="Li J."/>
            <person name="Bolund L."/>
            <person name="Kristiansen K."/>
            <person name="Wong G.K."/>
            <person name="Olson M."/>
            <person name="Zhang X."/>
            <person name="Li S."/>
            <person name="Yang H."/>
            <person name="Wang J."/>
            <person name="Wang J."/>
        </authorList>
    </citation>
    <scope>NUCLEOTIDE SEQUENCE [LARGE SCALE GENOMIC DNA]</scope>
</reference>
<gene>
    <name evidence="1" type="ORF">PANDA_000666</name>
</gene>
<proteinExistence type="predicted"/>
<name>D2GVC4_AILME</name>